<sequence>MKNHILLMRCLLIALAGLLYSQLPLSADTLNPNEDALLETMGARLPELMELKLKGLVGETNMGLLEARGTIEREQRRLLSDENRDRLAYYKLISVRLGIPVAAVQRKRAEQIRENSPKGVWLESKSGEWHRE</sequence>
<organism evidence="2 3">
    <name type="scientific">Coraliomargarita algicola</name>
    <dbReference type="NCBI Taxonomy" id="3092156"/>
    <lineage>
        <taxon>Bacteria</taxon>
        <taxon>Pseudomonadati</taxon>
        <taxon>Verrucomicrobiota</taxon>
        <taxon>Opitutia</taxon>
        <taxon>Puniceicoccales</taxon>
        <taxon>Coraliomargaritaceae</taxon>
        <taxon>Coraliomargarita</taxon>
    </lineage>
</organism>
<feature type="signal peptide" evidence="1">
    <location>
        <begin position="1"/>
        <end position="26"/>
    </location>
</feature>
<dbReference type="EMBL" id="CP138858">
    <property type="protein sequence ID" value="WPJ95413.1"/>
    <property type="molecule type" value="Genomic_DNA"/>
</dbReference>
<accession>A0ABZ0RK06</accession>
<gene>
    <name evidence="2" type="ORF">SH580_18500</name>
</gene>
<evidence type="ECO:0000256" key="1">
    <source>
        <dbReference type="SAM" id="SignalP"/>
    </source>
</evidence>
<evidence type="ECO:0000313" key="2">
    <source>
        <dbReference type="EMBL" id="WPJ95413.1"/>
    </source>
</evidence>
<dbReference type="Pfam" id="PF07027">
    <property type="entry name" value="DUF1318"/>
    <property type="match status" value="1"/>
</dbReference>
<dbReference type="RefSeq" id="WP_319832300.1">
    <property type="nucleotide sequence ID" value="NZ_CP138858.1"/>
</dbReference>
<evidence type="ECO:0000313" key="3">
    <source>
        <dbReference type="Proteomes" id="UP001324993"/>
    </source>
</evidence>
<name>A0ABZ0RK06_9BACT</name>
<keyword evidence="1" id="KW-0732">Signal</keyword>
<feature type="chain" id="PRO_5046292569" evidence="1">
    <location>
        <begin position="27"/>
        <end position="132"/>
    </location>
</feature>
<proteinExistence type="predicted"/>
<keyword evidence="3" id="KW-1185">Reference proteome</keyword>
<dbReference type="InterPro" id="IPR008309">
    <property type="entry name" value="YdbL"/>
</dbReference>
<dbReference type="Proteomes" id="UP001324993">
    <property type="component" value="Chromosome"/>
</dbReference>
<reference evidence="2 3" key="1">
    <citation type="submission" date="2023-11" db="EMBL/GenBank/DDBJ databases">
        <title>Coraliomargarita sp. nov., isolated from marine algae.</title>
        <authorList>
            <person name="Lee J.K."/>
            <person name="Baek J.H."/>
            <person name="Kim J.M."/>
            <person name="Choi D.G."/>
            <person name="Jeon C.O."/>
        </authorList>
    </citation>
    <scope>NUCLEOTIDE SEQUENCE [LARGE SCALE GENOMIC DNA]</scope>
    <source>
        <strain evidence="2 3">J2-16</strain>
    </source>
</reference>
<protein>
    <submittedName>
        <fullName evidence="2">DUF1318 domain-containing protein</fullName>
    </submittedName>
</protein>